<evidence type="ECO:0000313" key="2">
    <source>
        <dbReference type="Proteomes" id="UP001055439"/>
    </source>
</evidence>
<organism evidence="1 2">
    <name type="scientific">Musa troglodytarum</name>
    <name type="common">fe'i banana</name>
    <dbReference type="NCBI Taxonomy" id="320322"/>
    <lineage>
        <taxon>Eukaryota</taxon>
        <taxon>Viridiplantae</taxon>
        <taxon>Streptophyta</taxon>
        <taxon>Embryophyta</taxon>
        <taxon>Tracheophyta</taxon>
        <taxon>Spermatophyta</taxon>
        <taxon>Magnoliopsida</taxon>
        <taxon>Liliopsida</taxon>
        <taxon>Zingiberales</taxon>
        <taxon>Musaceae</taxon>
        <taxon>Musa</taxon>
    </lineage>
</organism>
<keyword evidence="2" id="KW-1185">Reference proteome</keyword>
<reference evidence="1" key="1">
    <citation type="submission" date="2022-05" db="EMBL/GenBank/DDBJ databases">
        <title>The Musa troglodytarum L. genome provides insights into the mechanism of non-climacteric behaviour and enrichment of carotenoids.</title>
        <authorList>
            <person name="Wang J."/>
        </authorList>
    </citation>
    <scope>NUCLEOTIDE SEQUENCE</scope>
    <source>
        <tissue evidence="1">Leaf</tissue>
    </source>
</reference>
<evidence type="ECO:0000313" key="1">
    <source>
        <dbReference type="EMBL" id="URE20925.1"/>
    </source>
</evidence>
<dbReference type="Proteomes" id="UP001055439">
    <property type="component" value="Chromosome 7"/>
</dbReference>
<dbReference type="EMBL" id="CP097509">
    <property type="protein sequence ID" value="URE20925.1"/>
    <property type="molecule type" value="Genomic_DNA"/>
</dbReference>
<gene>
    <name evidence="1" type="ORF">MUK42_18080</name>
</gene>
<dbReference type="AlphaFoldDB" id="A0A9E7GTX9"/>
<sequence length="160" mass="17567">MGVRIPRRWDVDCIVRTKRVGCNVDRPSDDDPAVVIRSRCITGVDIENGNKTWGKSLHDGKLGSWMLHESRTSGVGGLYLDGASLLASLSLRLRCRFNPSPFDLSLSLSLLVLDSSLWCAIRQEDAIVVLRPMAMSSQVGVGGFRKVIRANGDSVLNPHH</sequence>
<proteinExistence type="predicted"/>
<accession>A0A9E7GTX9</accession>
<protein>
    <submittedName>
        <fullName evidence="1">Uncharacterized protein</fullName>
    </submittedName>
</protein>
<name>A0A9E7GTX9_9LILI</name>